<dbReference type="Pfam" id="PF12776">
    <property type="entry name" value="Myb_DNA-bind_3"/>
    <property type="match status" value="1"/>
</dbReference>
<feature type="region of interest" description="Disordered" evidence="8">
    <location>
        <begin position="320"/>
        <end position="373"/>
    </location>
</feature>
<dbReference type="Pfam" id="PF13359">
    <property type="entry name" value="DDE_Tnp_4"/>
    <property type="match status" value="1"/>
</dbReference>
<name>Q10JS5_ORYSJ</name>
<feature type="compositionally biased region" description="Acidic residues" evidence="8">
    <location>
        <begin position="326"/>
        <end position="340"/>
    </location>
</feature>
<dbReference type="InterPro" id="IPR027806">
    <property type="entry name" value="HARBI1_dom"/>
</dbReference>
<evidence type="ECO:0000256" key="7">
    <source>
        <dbReference type="ARBA" id="ARBA00023242"/>
    </source>
</evidence>
<evidence type="ECO:0000256" key="5">
    <source>
        <dbReference type="ARBA" id="ARBA00022723"/>
    </source>
</evidence>
<protein>
    <submittedName>
        <fullName evidence="12">Transposon protein, putative, CACTA, En/Spm sub-class</fullName>
    </submittedName>
</protein>
<keyword evidence="7" id="KW-0539">Nucleus</keyword>
<evidence type="ECO:0000259" key="11">
    <source>
        <dbReference type="Pfam" id="PF26138"/>
    </source>
</evidence>
<evidence type="ECO:0000259" key="9">
    <source>
        <dbReference type="Pfam" id="PF12776"/>
    </source>
</evidence>
<organism evidence="12">
    <name type="scientific">Oryza sativa subsp. japonica</name>
    <name type="common">Rice</name>
    <dbReference type="NCBI Taxonomy" id="39947"/>
    <lineage>
        <taxon>Eukaryota</taxon>
        <taxon>Viridiplantae</taxon>
        <taxon>Streptophyta</taxon>
        <taxon>Embryophyta</taxon>
        <taxon>Tracheophyta</taxon>
        <taxon>Spermatophyta</taxon>
        <taxon>Magnoliopsida</taxon>
        <taxon>Liliopsida</taxon>
        <taxon>Poales</taxon>
        <taxon>Poaceae</taxon>
        <taxon>BOP clade</taxon>
        <taxon>Oryzoideae</taxon>
        <taxon>Oryzeae</taxon>
        <taxon>Oryzinae</taxon>
        <taxon>Oryza</taxon>
        <taxon>Oryza sativa</taxon>
    </lineage>
</organism>
<sequence>MASYGGGYNGDEGGNGHDDDVYGHDGCTKDFLASGPWCARQGGAVGADAAHPPPDSSSGNTSRVRFESLDLNDSDRWPEMAMYAGMLQADDDNIEIPPPPVRVPPRVGGGGVQGAAAGGGRAGAASAGGGVAGAVVGGGGAAVGGGGAAVSARPASRASVRRNVSDLAAEHSDANDGIPVRKDKANWSARNTRTFCSIWCHQMDIGNYVRGIMQKNGWRDIIKRYFQATGLVHDREQFMGRHRQLRKQWAFCNKLRSSSGLGRNPDGTFVAEDDWWAANTKGHPDWKKFRKGLPEYLPEMDRMFEGVAVDGSISFVATADQPVECDSSDEADDDEDDDELTPLSVGNKRTSSTSTTASSPSKKSRSPAVREERKAIERKVAKVNELAKECGVTPSETPTLFMGVLEIIKYQSVMDLFIVTEPEGRMLIIKKYAGDDDQSGYVEDDDQSGYEESHRRLKRWEDEIDELIIALMDDDDDGYVYGMYRMSPTMFLRLHDLLVQSYELKSSSKSTSVEALAMFLWMVGAPQSIRQAEDRFERSMGTLAVDVIKLVDPQFTTMHTRLRNRRFFPYFKDCIGAIDGTHVPCVVPSNKLVQHLCCKGMTTQNVMVVCDFDMRFTFVLAGWPGSVHDMRVFDDAHTTYTHVFPHSPTGKYYLVDSGYPNRPGYLAPYKGTKYHLQEYRDAPEPQGKEENFNYAHSSLRNVIERSFGVLKMKWRMLEKIPSYDPRKQTQIIIACCALHNFIRKSGIRDKHFDRCDRDENYVPPQASADQPKTEEVFDDCDLMNAFRDSIALALVHGS</sequence>
<evidence type="ECO:0000313" key="12">
    <source>
        <dbReference type="EMBL" id="ABF96552.1"/>
    </source>
</evidence>
<dbReference type="GO" id="GO:0016787">
    <property type="term" value="F:hydrolase activity"/>
    <property type="evidence" value="ECO:0007669"/>
    <property type="project" value="UniProtKB-KW"/>
</dbReference>
<dbReference type="GO" id="GO:0004518">
    <property type="term" value="F:nuclease activity"/>
    <property type="evidence" value="ECO:0007669"/>
    <property type="project" value="UniProtKB-KW"/>
</dbReference>
<dbReference type="EMBL" id="DP000009">
    <property type="protein sequence ID" value="ABF96552.1"/>
    <property type="molecule type" value="Genomic_DNA"/>
</dbReference>
<feature type="region of interest" description="Disordered" evidence="8">
    <location>
        <begin position="42"/>
        <end position="69"/>
    </location>
</feature>
<reference evidence="12" key="2">
    <citation type="submission" date="2006-06" db="EMBL/GenBank/DDBJ databases">
        <authorList>
            <person name="Buell R."/>
            <person name="Wing R.A."/>
            <person name="McCombie W.A."/>
            <person name="Ouyang S."/>
        </authorList>
    </citation>
    <scope>NUCLEOTIDE SEQUENCE</scope>
</reference>
<keyword evidence="4" id="KW-0540">Nuclease</keyword>
<gene>
    <name evidence="12" type="ordered locus">LOC_Os03g29600</name>
</gene>
<dbReference type="Pfam" id="PF26138">
    <property type="entry name" value="DUF8040"/>
    <property type="match status" value="1"/>
</dbReference>
<comment type="subcellular location">
    <subcellularLocation>
        <location evidence="2">Nucleus</location>
    </subcellularLocation>
</comment>
<evidence type="ECO:0000259" key="10">
    <source>
        <dbReference type="Pfam" id="PF13359"/>
    </source>
</evidence>
<evidence type="ECO:0000256" key="8">
    <source>
        <dbReference type="SAM" id="MobiDB-lite"/>
    </source>
</evidence>
<feature type="domain" description="DUF8040" evidence="11">
    <location>
        <begin position="478"/>
        <end position="543"/>
    </location>
</feature>
<dbReference type="InterPro" id="IPR058353">
    <property type="entry name" value="DUF8040"/>
</dbReference>
<dbReference type="PANTHER" id="PTHR22930">
    <property type="match status" value="1"/>
</dbReference>
<evidence type="ECO:0000256" key="2">
    <source>
        <dbReference type="ARBA" id="ARBA00004123"/>
    </source>
</evidence>
<proteinExistence type="inferred from homology"/>
<keyword evidence="6" id="KW-0378">Hydrolase</keyword>
<feature type="compositionally biased region" description="Gly residues" evidence="8">
    <location>
        <begin position="1"/>
        <end position="13"/>
    </location>
</feature>
<evidence type="ECO:0000256" key="3">
    <source>
        <dbReference type="ARBA" id="ARBA00006958"/>
    </source>
</evidence>
<dbReference type="GO" id="GO:0005634">
    <property type="term" value="C:nucleus"/>
    <property type="evidence" value="ECO:0007669"/>
    <property type="project" value="UniProtKB-SubCell"/>
</dbReference>
<feature type="domain" description="Myb/SANT-like" evidence="9">
    <location>
        <begin position="186"/>
        <end position="278"/>
    </location>
</feature>
<evidence type="ECO:0000256" key="4">
    <source>
        <dbReference type="ARBA" id="ARBA00022722"/>
    </source>
</evidence>
<comment type="similarity">
    <text evidence="3">Belongs to the HARBI1 family.</text>
</comment>
<feature type="domain" description="DDE Tnp4" evidence="10">
    <location>
        <begin position="578"/>
        <end position="740"/>
    </location>
</feature>
<evidence type="ECO:0000256" key="1">
    <source>
        <dbReference type="ARBA" id="ARBA00001968"/>
    </source>
</evidence>
<dbReference type="GO" id="GO:0046872">
    <property type="term" value="F:metal ion binding"/>
    <property type="evidence" value="ECO:0007669"/>
    <property type="project" value="UniProtKB-KW"/>
</dbReference>
<reference evidence="12" key="1">
    <citation type="journal article" date="2005" name="Genome Res.">
        <title>Sequence, annotation, and analysis of synteny between rice chromosome 3 and diverged grass species.</title>
        <authorList>
            <consortium name="Rice Chromosome 3 Sequencing Consortium"/>
            <person name="Buell C.R."/>
            <person name="Yuan Q."/>
            <person name="Ouyang S."/>
            <person name="Liu J."/>
            <person name="Zhu W."/>
            <person name="Wang A."/>
            <person name="Maiti R."/>
            <person name="Haas B."/>
            <person name="Wortman J."/>
            <person name="Pertea M."/>
            <person name="Jones K.M."/>
            <person name="Kim M."/>
            <person name="Overton L."/>
            <person name="Tsitrin T."/>
            <person name="Fadrosh D."/>
            <person name="Bera J."/>
            <person name="Weaver B."/>
            <person name="Jin S."/>
            <person name="Johri S."/>
            <person name="Reardon M."/>
            <person name="Webb K."/>
            <person name="Hill J."/>
            <person name="Moffat K."/>
            <person name="Tallon L."/>
            <person name="Van Aken S."/>
            <person name="Lewis M."/>
            <person name="Utterback T."/>
            <person name="Feldblyum T."/>
            <person name="Zismann V."/>
            <person name="Iobst S."/>
            <person name="Hsiao J."/>
            <person name="de Vazeille A.R."/>
            <person name="Salzberg S.L."/>
            <person name="White O."/>
            <person name="Fraser C."/>
            <person name="Yu Y."/>
            <person name="Kim H."/>
            <person name="Rambo T."/>
            <person name="Currie J."/>
            <person name="Collura K."/>
            <person name="Kernodle-Thompson S."/>
            <person name="Wei F."/>
            <person name="Kudrna K."/>
            <person name="Ammiraju J.S."/>
            <person name="Luo M."/>
            <person name="Goicoechea J.L."/>
            <person name="Wing R.A."/>
            <person name="Henry D."/>
            <person name="Oates R."/>
            <person name="Palmer M."/>
            <person name="Pries G."/>
            <person name="Saski C."/>
            <person name="Simmons J."/>
            <person name="Soderlund C."/>
            <person name="Nelson W."/>
            <person name="de la Bastide M."/>
            <person name="Spiegel L."/>
            <person name="Nascimento L."/>
            <person name="Huang E."/>
            <person name="Preston R."/>
            <person name="Zutavern T."/>
            <person name="Palmer L."/>
            <person name="O'Shaughnessy A."/>
            <person name="Dike S."/>
            <person name="McCombie W.R."/>
            <person name="Minx P."/>
            <person name="Cordum H."/>
            <person name="Wilson R."/>
            <person name="Jin W."/>
            <person name="Lee H.R."/>
            <person name="Jiang J."/>
            <person name="Jackson S."/>
        </authorList>
    </citation>
    <scope>NUCLEOTIDE SEQUENCE [LARGE SCALE GENOMIC DNA]</scope>
</reference>
<dbReference type="AlphaFoldDB" id="Q10JS5"/>
<dbReference type="InterPro" id="IPR024752">
    <property type="entry name" value="Myb/SANT-like_dom"/>
</dbReference>
<dbReference type="InterPro" id="IPR045249">
    <property type="entry name" value="HARBI1-like"/>
</dbReference>
<dbReference type="PANTHER" id="PTHR22930:SF280">
    <property type="entry name" value="OS11G0202600 PROTEIN"/>
    <property type="match status" value="1"/>
</dbReference>
<comment type="cofactor">
    <cofactor evidence="1">
        <name>a divalent metal cation</name>
        <dbReference type="ChEBI" id="CHEBI:60240"/>
    </cofactor>
</comment>
<feature type="compositionally biased region" description="Basic and acidic residues" evidence="8">
    <location>
        <begin position="14"/>
        <end position="26"/>
    </location>
</feature>
<evidence type="ECO:0000256" key="6">
    <source>
        <dbReference type="ARBA" id="ARBA00022801"/>
    </source>
</evidence>
<feature type="compositionally biased region" description="Low complexity" evidence="8">
    <location>
        <begin position="349"/>
        <end position="361"/>
    </location>
</feature>
<keyword evidence="5" id="KW-0479">Metal-binding</keyword>
<accession>Q10JS5</accession>
<feature type="region of interest" description="Disordered" evidence="8">
    <location>
        <begin position="1"/>
        <end position="26"/>
    </location>
</feature>